<proteinExistence type="predicted"/>
<protein>
    <submittedName>
        <fullName evidence="4">Flagellar protein FlaH</fullName>
    </submittedName>
</protein>
<dbReference type="InterPro" id="IPR027417">
    <property type="entry name" value="P-loop_NTPase"/>
</dbReference>
<evidence type="ECO:0000256" key="2">
    <source>
        <dbReference type="ARBA" id="ARBA00022840"/>
    </source>
</evidence>
<dbReference type="InterPro" id="IPR003593">
    <property type="entry name" value="AAA+_ATPase"/>
</dbReference>
<dbReference type="SUPFAM" id="SSF52540">
    <property type="entry name" value="P-loop containing nucleoside triphosphate hydrolases"/>
    <property type="match status" value="1"/>
</dbReference>
<sequence>MTDYYSIGLTDSDRVNTAVGGGIPEGSIVLIEGEDGAGKSALSQRFSYGMATEEIPVTYISTELESWEFVQQMHSLSYDVVDLLLDERMLFLHANVDTHDEGRERQLLARLASAETLWKADVVYVDTLSALLRNDPNYEAVIEEGDEDHVIQRLVTFLRHVTMQDKTVVLTIDPTSVRDDALRPLRNTADIYFQIETNTVGQEIRRNVLVRRFQNMKTPVDDSIGFNVQQGRGISIVSRTVA</sequence>
<dbReference type="SMART" id="SM00382">
    <property type="entry name" value="AAA"/>
    <property type="match status" value="1"/>
</dbReference>
<keyword evidence="2" id="KW-0067">ATP-binding</keyword>
<name>A0A1G9F9Y0_9EURY</name>
<keyword evidence="5" id="KW-1185">Reference proteome</keyword>
<keyword evidence="4" id="KW-0969">Cilium</keyword>
<keyword evidence="4" id="KW-0282">Flagellum</keyword>
<dbReference type="InterPro" id="IPR014774">
    <property type="entry name" value="KaiC-like_dom"/>
</dbReference>
<dbReference type="Gene3D" id="3.40.50.300">
    <property type="entry name" value="P-loop containing nucleotide triphosphate hydrolases"/>
    <property type="match status" value="1"/>
</dbReference>
<gene>
    <name evidence="4" type="ORF">SAMN04515672_4143</name>
</gene>
<dbReference type="Pfam" id="PF06745">
    <property type="entry name" value="ATPase"/>
    <property type="match status" value="1"/>
</dbReference>
<keyword evidence="4" id="KW-0966">Cell projection</keyword>
<dbReference type="EMBL" id="FNFE01000007">
    <property type="protein sequence ID" value="SDK85186.1"/>
    <property type="molecule type" value="Genomic_DNA"/>
</dbReference>
<dbReference type="OrthoDB" id="63735at2157"/>
<dbReference type="PANTHER" id="PTHR43637:SF3">
    <property type="entry name" value="FLAGELLA-RELATED PROTEIN H-RELATED"/>
    <property type="match status" value="1"/>
</dbReference>
<dbReference type="Proteomes" id="UP000198882">
    <property type="component" value="Unassembled WGS sequence"/>
</dbReference>
<evidence type="ECO:0000313" key="5">
    <source>
        <dbReference type="Proteomes" id="UP000198882"/>
    </source>
</evidence>
<evidence type="ECO:0000259" key="3">
    <source>
        <dbReference type="SMART" id="SM00382"/>
    </source>
</evidence>
<dbReference type="STRING" id="1095776.SAMN04515672_4143"/>
<organism evidence="4 5">
    <name type="scientific">Natronorubrum texcoconense</name>
    <dbReference type="NCBI Taxonomy" id="1095776"/>
    <lineage>
        <taxon>Archaea</taxon>
        <taxon>Methanobacteriati</taxon>
        <taxon>Methanobacteriota</taxon>
        <taxon>Stenosarchaea group</taxon>
        <taxon>Halobacteria</taxon>
        <taxon>Halobacteriales</taxon>
        <taxon>Natrialbaceae</taxon>
        <taxon>Natronorubrum</taxon>
    </lineage>
</organism>
<dbReference type="GO" id="GO:0005524">
    <property type="term" value="F:ATP binding"/>
    <property type="evidence" value="ECO:0007669"/>
    <property type="project" value="UniProtKB-KW"/>
</dbReference>
<evidence type="ECO:0000256" key="1">
    <source>
        <dbReference type="ARBA" id="ARBA00022741"/>
    </source>
</evidence>
<feature type="domain" description="AAA+ ATPase" evidence="3">
    <location>
        <begin position="25"/>
        <end position="199"/>
    </location>
</feature>
<evidence type="ECO:0000313" key="4">
    <source>
        <dbReference type="EMBL" id="SDK85186.1"/>
    </source>
</evidence>
<reference evidence="5" key="1">
    <citation type="submission" date="2016-10" db="EMBL/GenBank/DDBJ databases">
        <authorList>
            <person name="Varghese N."/>
            <person name="Submissions S."/>
        </authorList>
    </citation>
    <scope>NUCLEOTIDE SEQUENCE [LARGE SCALE GENOMIC DNA]</scope>
    <source>
        <strain evidence="5">B4,CECT 8067,JCM 17497</strain>
    </source>
</reference>
<dbReference type="AlphaFoldDB" id="A0A1G9F9Y0"/>
<dbReference type="RefSeq" id="WP_090311241.1">
    <property type="nucleotide sequence ID" value="NZ_FNFE01000007.1"/>
</dbReference>
<accession>A0A1G9F9Y0</accession>
<keyword evidence="1" id="KW-0547">Nucleotide-binding</keyword>
<dbReference type="PANTHER" id="PTHR43637">
    <property type="entry name" value="UPF0273 PROTEIN TM_0370"/>
    <property type="match status" value="1"/>
</dbReference>